<feature type="domain" description="Signal transduction histidine kinase subgroup 3 dimerisation and phosphoacceptor" evidence="6">
    <location>
        <begin position="213"/>
        <end position="278"/>
    </location>
</feature>
<gene>
    <name evidence="7" type="ORF">DFJ68_3269</name>
</gene>
<dbReference type="Gene3D" id="1.20.5.1930">
    <property type="match status" value="1"/>
</dbReference>
<dbReference type="GO" id="GO:0016020">
    <property type="term" value="C:membrane"/>
    <property type="evidence" value="ECO:0007669"/>
    <property type="project" value="InterPro"/>
</dbReference>
<evidence type="ECO:0000256" key="3">
    <source>
        <dbReference type="ARBA" id="ARBA00023012"/>
    </source>
</evidence>
<dbReference type="PANTHER" id="PTHR24421:SF63">
    <property type="entry name" value="SENSOR HISTIDINE KINASE DESK"/>
    <property type="match status" value="1"/>
</dbReference>
<protein>
    <submittedName>
        <fullName evidence="7">Two-component system sensor histidine kinase DesK</fullName>
    </submittedName>
</protein>
<dbReference type="EMBL" id="RBXT01000001">
    <property type="protein sequence ID" value="RKT79791.1"/>
    <property type="molecule type" value="Genomic_DNA"/>
</dbReference>
<keyword evidence="5" id="KW-1133">Transmembrane helix</keyword>
<dbReference type="InterPro" id="IPR036890">
    <property type="entry name" value="HATPase_C_sf"/>
</dbReference>
<feature type="compositionally biased region" description="Low complexity" evidence="4">
    <location>
        <begin position="18"/>
        <end position="28"/>
    </location>
</feature>
<evidence type="ECO:0000259" key="6">
    <source>
        <dbReference type="Pfam" id="PF07730"/>
    </source>
</evidence>
<keyword evidence="5" id="KW-0812">Transmembrane</keyword>
<feature type="transmembrane region" description="Helical" evidence="5">
    <location>
        <begin position="174"/>
        <end position="195"/>
    </location>
</feature>
<accession>A0A495XYV5</accession>
<dbReference type="CDD" id="cd16917">
    <property type="entry name" value="HATPase_UhpB-NarQ-NarX-like"/>
    <property type="match status" value="1"/>
</dbReference>
<proteinExistence type="predicted"/>
<organism evidence="7 8">
    <name type="scientific">Terracoccus luteus</name>
    <dbReference type="NCBI Taxonomy" id="53356"/>
    <lineage>
        <taxon>Bacteria</taxon>
        <taxon>Bacillati</taxon>
        <taxon>Actinomycetota</taxon>
        <taxon>Actinomycetes</taxon>
        <taxon>Micrococcales</taxon>
        <taxon>Intrasporangiaceae</taxon>
        <taxon>Terracoccus</taxon>
    </lineage>
</organism>
<dbReference type="Proteomes" id="UP000278440">
    <property type="component" value="Unassembled WGS sequence"/>
</dbReference>
<evidence type="ECO:0000256" key="4">
    <source>
        <dbReference type="SAM" id="MobiDB-lite"/>
    </source>
</evidence>
<dbReference type="Gene3D" id="3.30.565.10">
    <property type="entry name" value="Histidine kinase-like ATPase, C-terminal domain"/>
    <property type="match status" value="1"/>
</dbReference>
<dbReference type="PANTHER" id="PTHR24421">
    <property type="entry name" value="NITRATE/NITRITE SENSOR PROTEIN NARX-RELATED"/>
    <property type="match status" value="1"/>
</dbReference>
<name>A0A495XYV5_9MICO</name>
<feature type="transmembrane region" description="Helical" evidence="5">
    <location>
        <begin position="71"/>
        <end position="89"/>
    </location>
</feature>
<feature type="transmembrane region" description="Helical" evidence="5">
    <location>
        <begin position="150"/>
        <end position="168"/>
    </location>
</feature>
<keyword evidence="8" id="KW-1185">Reference proteome</keyword>
<sequence>MTQAERDVRRAAPPDPPASAASTPVTDAGGPAGDDTVRNPWERFGVVMRSVWLVFLIYPLLAVLGVDSWMAKAYGVLLIAAFVVVYVFGMERLDARQERRYVPASWSPTRSLVLLTLLALAEAPVIGLDALGFAPFVLSFAMFALPVRWAFAVCGVCVAVVLLLPLALGRLEEWWSFGVVVLSVGVAVGLVRVATEAGERFEQVRDRLAVVAERERVARDVHDVLGHSLTVVTLKAELAERLVDRDPERARAELVEIQTLTRQALAEIRETVGGLRAARLDHELDSARSALAAAGIASNLAADGALDVGVVDPRHRMVLAWVLREAVTNVVRHSDADRCDVELGTARLVVTDDGRGVEGRPEGNGIRGLRERVAAAGGTVSLQTGRDGHGTVLEVTM</sequence>
<dbReference type="RefSeq" id="WP_211333401.1">
    <property type="nucleotide sequence ID" value="NZ_RBXT01000001.1"/>
</dbReference>
<reference evidence="7 8" key="1">
    <citation type="submission" date="2018-10" db="EMBL/GenBank/DDBJ databases">
        <title>Sequencing the genomes of 1000 actinobacteria strains.</title>
        <authorList>
            <person name="Klenk H.-P."/>
        </authorList>
    </citation>
    <scope>NUCLEOTIDE SEQUENCE [LARGE SCALE GENOMIC DNA]</scope>
    <source>
        <strain evidence="7 8">DSM 44267</strain>
    </source>
</reference>
<feature type="compositionally biased region" description="Basic and acidic residues" evidence="4">
    <location>
        <begin position="1"/>
        <end position="12"/>
    </location>
</feature>
<keyword evidence="5" id="KW-0472">Membrane</keyword>
<dbReference type="Pfam" id="PF07730">
    <property type="entry name" value="HisKA_3"/>
    <property type="match status" value="1"/>
</dbReference>
<keyword evidence="1" id="KW-0808">Transferase</keyword>
<feature type="region of interest" description="Disordered" evidence="4">
    <location>
        <begin position="1"/>
        <end position="36"/>
    </location>
</feature>
<evidence type="ECO:0000313" key="7">
    <source>
        <dbReference type="EMBL" id="RKT79791.1"/>
    </source>
</evidence>
<feature type="transmembrane region" description="Helical" evidence="5">
    <location>
        <begin position="46"/>
        <end position="65"/>
    </location>
</feature>
<evidence type="ECO:0000256" key="2">
    <source>
        <dbReference type="ARBA" id="ARBA00022777"/>
    </source>
</evidence>
<dbReference type="GO" id="GO:0046983">
    <property type="term" value="F:protein dimerization activity"/>
    <property type="evidence" value="ECO:0007669"/>
    <property type="project" value="InterPro"/>
</dbReference>
<comment type="caution">
    <text evidence="7">The sequence shown here is derived from an EMBL/GenBank/DDBJ whole genome shotgun (WGS) entry which is preliminary data.</text>
</comment>
<evidence type="ECO:0000313" key="8">
    <source>
        <dbReference type="Proteomes" id="UP000278440"/>
    </source>
</evidence>
<evidence type="ECO:0000256" key="1">
    <source>
        <dbReference type="ARBA" id="ARBA00022679"/>
    </source>
</evidence>
<dbReference type="AlphaFoldDB" id="A0A495XYV5"/>
<keyword evidence="2 7" id="KW-0418">Kinase</keyword>
<dbReference type="SUPFAM" id="SSF55874">
    <property type="entry name" value="ATPase domain of HSP90 chaperone/DNA topoisomerase II/histidine kinase"/>
    <property type="match status" value="1"/>
</dbReference>
<dbReference type="InterPro" id="IPR050482">
    <property type="entry name" value="Sensor_HK_TwoCompSys"/>
</dbReference>
<evidence type="ECO:0000256" key="5">
    <source>
        <dbReference type="SAM" id="Phobius"/>
    </source>
</evidence>
<dbReference type="GO" id="GO:0000155">
    <property type="term" value="F:phosphorelay sensor kinase activity"/>
    <property type="evidence" value="ECO:0007669"/>
    <property type="project" value="InterPro"/>
</dbReference>
<dbReference type="InterPro" id="IPR011712">
    <property type="entry name" value="Sig_transdc_His_kin_sub3_dim/P"/>
</dbReference>
<keyword evidence="3" id="KW-0902">Two-component regulatory system</keyword>